<proteinExistence type="inferred from homology"/>
<evidence type="ECO:0000313" key="5">
    <source>
        <dbReference type="EMBL" id="PAV22363.1"/>
    </source>
</evidence>
<dbReference type="InterPro" id="IPR012340">
    <property type="entry name" value="NA-bd_OB-fold"/>
</dbReference>
<dbReference type="SMART" id="SM00658">
    <property type="entry name" value="RPOL8c"/>
    <property type="match status" value="1"/>
</dbReference>
<evidence type="ECO:0000256" key="1">
    <source>
        <dbReference type="ARBA" id="ARBA00004123"/>
    </source>
</evidence>
<dbReference type="PANTHER" id="PTHR10917">
    <property type="entry name" value="DNA-DIRECTED RNA POLYMERASES I, II, AND III SUBUNIT RPABC3"/>
    <property type="match status" value="1"/>
</dbReference>
<dbReference type="PANTHER" id="PTHR10917:SF0">
    <property type="entry name" value="DNA-DIRECTED RNA POLYMERASES I, II, AND III SUBUNIT RPABC3"/>
    <property type="match status" value="1"/>
</dbReference>
<dbReference type="OrthoDB" id="20018at2759"/>
<evidence type="ECO:0000256" key="2">
    <source>
        <dbReference type="ARBA" id="ARBA00008912"/>
    </source>
</evidence>
<keyword evidence="6" id="KW-1185">Reference proteome</keyword>
<dbReference type="AlphaFoldDB" id="A0A286URY0"/>
<dbReference type="GO" id="GO:0003899">
    <property type="term" value="F:DNA-directed RNA polymerase activity"/>
    <property type="evidence" value="ECO:0007669"/>
    <property type="project" value="UniProtKB-UniRule"/>
</dbReference>
<comment type="caution">
    <text evidence="5">The sequence shown here is derived from an EMBL/GenBank/DDBJ whole genome shotgun (WGS) entry which is preliminary data.</text>
</comment>
<comment type="subcellular location">
    <subcellularLocation>
        <location evidence="1">Nucleus</location>
    </subcellularLocation>
</comment>
<evidence type="ECO:0000256" key="3">
    <source>
        <dbReference type="ARBA" id="ARBA00023242"/>
    </source>
</evidence>
<comment type="similarity">
    <text evidence="2 4">Belongs to the eukaryotic RPB8 RNA polymerase subunit family.</text>
</comment>
<evidence type="ECO:0000256" key="4">
    <source>
        <dbReference type="PIRNR" id="PIRNR000779"/>
    </source>
</evidence>
<dbReference type="EMBL" id="NBII01000002">
    <property type="protein sequence ID" value="PAV22363.1"/>
    <property type="molecule type" value="Genomic_DNA"/>
</dbReference>
<organism evidence="5 6">
    <name type="scientific">Pyrrhoderma noxium</name>
    <dbReference type="NCBI Taxonomy" id="2282107"/>
    <lineage>
        <taxon>Eukaryota</taxon>
        <taxon>Fungi</taxon>
        <taxon>Dikarya</taxon>
        <taxon>Basidiomycota</taxon>
        <taxon>Agaricomycotina</taxon>
        <taxon>Agaricomycetes</taxon>
        <taxon>Hymenochaetales</taxon>
        <taxon>Hymenochaetaceae</taxon>
        <taxon>Pyrrhoderma</taxon>
    </lineage>
</organism>
<dbReference type="Proteomes" id="UP000217199">
    <property type="component" value="Unassembled WGS sequence"/>
</dbReference>
<dbReference type="GO" id="GO:0006351">
    <property type="term" value="P:DNA-templated transcription"/>
    <property type="evidence" value="ECO:0007669"/>
    <property type="project" value="UniProtKB-UniRule"/>
</dbReference>
<sequence>MTTTTSNIVFDDIFTINAIDKDGKKFDRVSRLFAHSSNYDMDFSLALASSLVHTGEGIANGDAEEDKDTHIWRPDGKGRRGLEEEYDYVMYGRVYKFDGGTAEIVTAYISFGGLLMTLTGSYRHMTGIVLGDPVYLLMRQ</sequence>
<dbReference type="InParanoid" id="A0A286URY0"/>
<dbReference type="STRING" id="2282107.A0A286URY0"/>
<comment type="function">
    <text evidence="4">DNA-dependent RNA polymerase catalyzes the transcription of DNA into RNA using the four ribonucleoside triphosphates as substrates. Common component of RNA polymerases I, II and III which synthesize ribosomal RNA precursors, mRNA precursors and many functional non-coding RNAs, and small RNAs, such as 5S rRNA and tRNAs, respectively.</text>
</comment>
<evidence type="ECO:0000313" key="6">
    <source>
        <dbReference type="Proteomes" id="UP000217199"/>
    </source>
</evidence>
<dbReference type="InterPro" id="IPR005570">
    <property type="entry name" value="RPABC3"/>
</dbReference>
<keyword evidence="3 4" id="KW-0539">Nucleus</keyword>
<dbReference type="GO" id="GO:0005666">
    <property type="term" value="C:RNA polymerase III complex"/>
    <property type="evidence" value="ECO:0007669"/>
    <property type="project" value="TreeGrafter"/>
</dbReference>
<dbReference type="GO" id="GO:0005736">
    <property type="term" value="C:RNA polymerase I complex"/>
    <property type="evidence" value="ECO:0007669"/>
    <property type="project" value="TreeGrafter"/>
</dbReference>
<protein>
    <recommendedName>
        <fullName evidence="4">DNA-directed RNA polymerases I, II, and III subunit RPABC3</fullName>
    </recommendedName>
</protein>
<dbReference type="GO" id="GO:0005665">
    <property type="term" value="C:RNA polymerase II, core complex"/>
    <property type="evidence" value="ECO:0007669"/>
    <property type="project" value="UniProtKB-UniRule"/>
</dbReference>
<dbReference type="PIRSF" id="PIRSF000779">
    <property type="entry name" value="RNA_pol_Rpb8"/>
    <property type="match status" value="1"/>
</dbReference>
<gene>
    <name evidence="5" type="ORF">PNOK_0232000</name>
</gene>
<dbReference type="FunCoup" id="A0A286URY0">
    <property type="interactions" value="410"/>
</dbReference>
<reference evidence="5 6" key="1">
    <citation type="journal article" date="2017" name="Mol. Ecol.">
        <title>Comparative and population genomic landscape of Phellinus noxius: A hypervariable fungus causing root rot in trees.</title>
        <authorList>
            <person name="Chung C.L."/>
            <person name="Lee T.J."/>
            <person name="Akiba M."/>
            <person name="Lee H.H."/>
            <person name="Kuo T.H."/>
            <person name="Liu D."/>
            <person name="Ke H.M."/>
            <person name="Yokoi T."/>
            <person name="Roa M.B."/>
            <person name="Lu M.J."/>
            <person name="Chang Y.Y."/>
            <person name="Ann P.J."/>
            <person name="Tsai J.N."/>
            <person name="Chen C.Y."/>
            <person name="Tzean S.S."/>
            <person name="Ota Y."/>
            <person name="Hattori T."/>
            <person name="Sahashi N."/>
            <person name="Liou R.F."/>
            <person name="Kikuchi T."/>
            <person name="Tsai I.J."/>
        </authorList>
    </citation>
    <scope>NUCLEOTIDE SEQUENCE [LARGE SCALE GENOMIC DNA]</scope>
    <source>
        <strain evidence="5 6">FFPRI411160</strain>
    </source>
</reference>
<name>A0A286URY0_9AGAM</name>
<dbReference type="SUPFAM" id="SSF50249">
    <property type="entry name" value="Nucleic acid-binding proteins"/>
    <property type="match status" value="1"/>
</dbReference>
<dbReference type="Pfam" id="PF03870">
    <property type="entry name" value="RNA_pol_Rpb8"/>
    <property type="match status" value="1"/>
</dbReference>
<accession>A0A286URY0</accession>
<dbReference type="Gene3D" id="2.40.50.140">
    <property type="entry name" value="Nucleic acid-binding proteins"/>
    <property type="match status" value="1"/>
</dbReference>